<dbReference type="SUPFAM" id="SSF50978">
    <property type="entry name" value="WD40 repeat-like"/>
    <property type="match status" value="1"/>
</dbReference>
<dbReference type="EMBL" id="HACM01004417">
    <property type="protein sequence ID" value="CRZ04859.1"/>
    <property type="molecule type" value="Transcribed_RNA"/>
</dbReference>
<proteinExistence type="predicted"/>
<dbReference type="AlphaFoldDB" id="A0A0H5R900"/>
<accession>A0A0H5R900</accession>
<sequence>MYRYNTRWKMWERAALFTHKTNTLCVMIDMKSRLQTKQHKLLLRTELIESSGGLLAAADADSVSIFAMAESLDGPDLTLKARVFASTTVTAFAIAPVHQSSKSFIVTVGDQNGQLSCHRIRPRPVEGAMFLVDKLQCFDTGGKIVRVAASTEIIIACTESETSVIIGGSIFKLNIPASCCATRVGGMFALGSDTAVTFFEGTRQKWARSSESVSAMSFTSPSCFVVGHANGSLSVFNFHGTVISKLPYLSSFGGPVTKFLGPLPFPRLSKSSSFLTTVNLNLKLFSHSAEEFQANKAMIAITSNCFVIWPFLESESSEICCPSIADQLNWNAAFPLKDIAGGILDACAVHCDAKNPGSFCVVTATEESALKLEFKVIKENYDDEELVTEDLLLNSGHDMQVDATTDLGESPNTIAELPDASKNCEDICEHIRNINHFELPTSPVRQFPELSGKESLQEVLLFFKMRIHDCESEVRELHSVFQSFTQMMTDSMIEISRRLSDKKART</sequence>
<organism evidence="1">
    <name type="scientific">Spongospora subterranea</name>
    <dbReference type="NCBI Taxonomy" id="70186"/>
    <lineage>
        <taxon>Eukaryota</taxon>
        <taxon>Sar</taxon>
        <taxon>Rhizaria</taxon>
        <taxon>Endomyxa</taxon>
        <taxon>Phytomyxea</taxon>
        <taxon>Plasmodiophorida</taxon>
        <taxon>Plasmodiophoridae</taxon>
        <taxon>Spongospora</taxon>
    </lineage>
</organism>
<reference evidence="1" key="1">
    <citation type="submission" date="2015-04" db="EMBL/GenBank/DDBJ databases">
        <title>The genome sequence of the plant pathogenic Rhizarian Plasmodiophora brassicae reveals insights in its biotrophic life cycle and the origin of chitin synthesis.</title>
        <authorList>
            <person name="Schwelm A."/>
            <person name="Fogelqvist J."/>
            <person name="Knaust A."/>
            <person name="Julke S."/>
            <person name="Lilja T."/>
            <person name="Dhandapani V."/>
            <person name="Bonilla-Rosso G."/>
            <person name="Karlsson M."/>
            <person name="Shevchenko A."/>
            <person name="Choi S.R."/>
            <person name="Kim H.G."/>
            <person name="Park J.Y."/>
            <person name="Lim Y.P."/>
            <person name="Ludwig-Muller J."/>
            <person name="Dixelius C."/>
        </authorList>
    </citation>
    <scope>NUCLEOTIDE SEQUENCE</scope>
    <source>
        <tissue evidence="1">Potato root galls</tissue>
    </source>
</reference>
<protein>
    <submittedName>
        <fullName evidence="1">Uncharacterized protein</fullName>
    </submittedName>
</protein>
<name>A0A0H5R900_9EUKA</name>
<evidence type="ECO:0000313" key="1">
    <source>
        <dbReference type="EMBL" id="CRZ04859.1"/>
    </source>
</evidence>
<dbReference type="InterPro" id="IPR036322">
    <property type="entry name" value="WD40_repeat_dom_sf"/>
</dbReference>